<dbReference type="CDD" id="cd00531">
    <property type="entry name" value="NTF2_like"/>
    <property type="match status" value="1"/>
</dbReference>
<dbReference type="GO" id="GO:0033988">
    <property type="term" value="F:bile-acid 7alpha-dehydratase activity"/>
    <property type="evidence" value="ECO:0007669"/>
    <property type="project" value="UniProtKB-EC"/>
</dbReference>
<feature type="domain" description="SnoaL-like" evidence="1">
    <location>
        <begin position="6"/>
        <end position="139"/>
    </location>
</feature>
<dbReference type="KEGG" id="sbae:DSM104329_01188"/>
<accession>A0A9E6XW00</accession>
<dbReference type="EMBL" id="CP087164">
    <property type="protein sequence ID" value="UGS34806.1"/>
    <property type="molecule type" value="Genomic_DNA"/>
</dbReference>
<dbReference type="Pfam" id="PF13577">
    <property type="entry name" value="SnoaL_4"/>
    <property type="match status" value="1"/>
</dbReference>
<sequence length="161" mass="18225">MDPIDKLLAIEEIKQLKAQYFWTIDGKDWEGVAQLFTDDAVFDMTAEMALHAARGTPTPQQTVVVGGPAIAAFIEAAVRDPITVHHGSMPVIDIVDSDHATGRWLLFDFLAFGDREVRAYGWYEEEYRRVDGRWRISRLDLRRYRMDFSEPGPPGSVSLPA</sequence>
<dbReference type="Proteomes" id="UP001162834">
    <property type="component" value="Chromosome"/>
</dbReference>
<dbReference type="AlphaFoldDB" id="A0A9E6XW00"/>
<protein>
    <submittedName>
        <fullName evidence="2">Bile acid 7-alpha dehydratase</fullName>
        <ecNumber evidence="2">4.2.1.106</ecNumber>
    </submittedName>
</protein>
<evidence type="ECO:0000313" key="3">
    <source>
        <dbReference type="Proteomes" id="UP001162834"/>
    </source>
</evidence>
<dbReference type="InterPro" id="IPR032710">
    <property type="entry name" value="NTF2-like_dom_sf"/>
</dbReference>
<evidence type="ECO:0000313" key="2">
    <source>
        <dbReference type="EMBL" id="UGS34806.1"/>
    </source>
</evidence>
<organism evidence="2 3">
    <name type="scientific">Capillimicrobium parvum</name>
    <dbReference type="NCBI Taxonomy" id="2884022"/>
    <lineage>
        <taxon>Bacteria</taxon>
        <taxon>Bacillati</taxon>
        <taxon>Actinomycetota</taxon>
        <taxon>Thermoleophilia</taxon>
        <taxon>Solirubrobacterales</taxon>
        <taxon>Capillimicrobiaceae</taxon>
        <taxon>Capillimicrobium</taxon>
    </lineage>
</organism>
<dbReference type="RefSeq" id="WP_259314471.1">
    <property type="nucleotide sequence ID" value="NZ_CP087164.1"/>
</dbReference>
<evidence type="ECO:0000259" key="1">
    <source>
        <dbReference type="Pfam" id="PF13577"/>
    </source>
</evidence>
<dbReference type="InterPro" id="IPR037401">
    <property type="entry name" value="SnoaL-like"/>
</dbReference>
<gene>
    <name evidence="2" type="primary">baiE</name>
    <name evidence="2" type="ORF">DSM104329_01188</name>
</gene>
<keyword evidence="3" id="KW-1185">Reference proteome</keyword>
<dbReference type="EC" id="4.2.1.106" evidence="2"/>
<keyword evidence="2" id="KW-0456">Lyase</keyword>
<reference evidence="2" key="1">
    <citation type="journal article" date="2022" name="Int. J. Syst. Evol. Microbiol.">
        <title>Pseudomonas aegrilactucae sp. nov. and Pseudomonas morbosilactucae sp. nov., pathogens causing bacterial rot of lettuce in Japan.</title>
        <authorList>
            <person name="Sawada H."/>
            <person name="Fujikawa T."/>
            <person name="Satou M."/>
        </authorList>
    </citation>
    <scope>NUCLEOTIDE SEQUENCE</scope>
    <source>
        <strain evidence="2">0166_1</strain>
    </source>
</reference>
<dbReference type="SUPFAM" id="SSF54427">
    <property type="entry name" value="NTF2-like"/>
    <property type="match status" value="1"/>
</dbReference>
<name>A0A9E6XW00_9ACTN</name>
<dbReference type="Gene3D" id="3.10.450.50">
    <property type="match status" value="1"/>
</dbReference>
<proteinExistence type="predicted"/>